<feature type="transmembrane region" description="Helical" evidence="1">
    <location>
        <begin position="144"/>
        <end position="163"/>
    </location>
</feature>
<dbReference type="AlphaFoldDB" id="A0A919PZQ7"/>
<feature type="transmembrane region" description="Helical" evidence="1">
    <location>
        <begin position="279"/>
        <end position="299"/>
    </location>
</feature>
<feature type="transmembrane region" description="Helical" evidence="1">
    <location>
        <begin position="72"/>
        <end position="97"/>
    </location>
</feature>
<dbReference type="Proteomes" id="UP000652354">
    <property type="component" value="Unassembled WGS sequence"/>
</dbReference>
<dbReference type="EMBL" id="BONR01000001">
    <property type="protein sequence ID" value="GIG53422.1"/>
    <property type="molecule type" value="Genomic_DNA"/>
</dbReference>
<evidence type="ECO:0000313" key="2">
    <source>
        <dbReference type="EMBL" id="GIG53422.1"/>
    </source>
</evidence>
<accession>A0A919PZQ7</accession>
<proteinExistence type="predicted"/>
<feature type="transmembrane region" description="Helical" evidence="1">
    <location>
        <begin position="226"/>
        <end position="243"/>
    </location>
</feature>
<comment type="caution">
    <text evidence="2">The sequence shown here is derived from an EMBL/GenBank/DDBJ whole genome shotgun (WGS) entry which is preliminary data.</text>
</comment>
<organism evidence="2 3">
    <name type="scientific">Demequina activiva</name>
    <dbReference type="NCBI Taxonomy" id="1582364"/>
    <lineage>
        <taxon>Bacteria</taxon>
        <taxon>Bacillati</taxon>
        <taxon>Actinomycetota</taxon>
        <taxon>Actinomycetes</taxon>
        <taxon>Micrococcales</taxon>
        <taxon>Demequinaceae</taxon>
        <taxon>Demequina</taxon>
    </lineage>
</organism>
<feature type="transmembrane region" description="Helical" evidence="1">
    <location>
        <begin position="249"/>
        <end position="267"/>
    </location>
</feature>
<keyword evidence="1" id="KW-0472">Membrane</keyword>
<keyword evidence="1" id="KW-0812">Transmembrane</keyword>
<protein>
    <submittedName>
        <fullName evidence="2">Uncharacterized protein</fullName>
    </submittedName>
</protein>
<feature type="transmembrane region" description="Helical" evidence="1">
    <location>
        <begin position="347"/>
        <end position="372"/>
    </location>
</feature>
<sequence>MLTTVAVVAYGILSRRYERALALGAVTPAGAAIAVGTEALPTFYAVALGGLGLLVWQWFARGGRPGAPPLSAIPGVSLLLALLGWAIVVVLLAPLAFPGMTTVTDPVARLVPGSISTSNIAQLLYLGLSITIVVIVARSTTTAPTLLAIPLGIGIALSLWRYLSLRAGVPFPDGVFDNSPGLVYIEQAAGGVPRFRGIHSEPSGLAVTAMAAAAYGFSFAAHVRGWRRVGFLALGVVAVFLGIESTSTTFLVGGAMLVAFAGAFLLWRLVRLHLVVTRGAAVVALAVVALVIVLLPSLLGQFTAEVDAKLDSASFTERSSSDARSFEAFIGSWGVGIGLGSVRASSLFFTLLGAVGVVGIILFVTAVLSVILPALRLSGHSPVVWALLAALLGKAIASPDLSGPSGVLWLSLGILAHGILVARRDATDPGGAEHPPPRRSLEAIARATRRRLRREADAKL</sequence>
<feature type="transmembrane region" description="Helical" evidence="1">
    <location>
        <begin position="203"/>
        <end position="221"/>
    </location>
</feature>
<feature type="transmembrane region" description="Helical" evidence="1">
    <location>
        <begin position="41"/>
        <end position="60"/>
    </location>
</feature>
<evidence type="ECO:0000256" key="1">
    <source>
        <dbReference type="SAM" id="Phobius"/>
    </source>
</evidence>
<keyword evidence="1" id="KW-1133">Transmembrane helix</keyword>
<evidence type="ECO:0000313" key="3">
    <source>
        <dbReference type="Proteomes" id="UP000652354"/>
    </source>
</evidence>
<reference evidence="2" key="1">
    <citation type="submission" date="2021-01" db="EMBL/GenBank/DDBJ databases">
        <title>Whole genome shotgun sequence of Demequina activiva NBRC 110675.</title>
        <authorList>
            <person name="Komaki H."/>
            <person name="Tamura T."/>
        </authorList>
    </citation>
    <scope>NUCLEOTIDE SEQUENCE</scope>
    <source>
        <strain evidence="2">NBRC 110675</strain>
    </source>
</reference>
<feature type="transmembrane region" description="Helical" evidence="1">
    <location>
        <begin position="117"/>
        <end position="137"/>
    </location>
</feature>
<keyword evidence="3" id="KW-1185">Reference proteome</keyword>
<gene>
    <name evidence="2" type="ORF">Dac01nite_01740</name>
</gene>
<name>A0A919PZQ7_9MICO</name>